<dbReference type="InterPro" id="IPR050624">
    <property type="entry name" value="HTH-type_Tx_Regulator"/>
</dbReference>
<dbReference type="EMBL" id="JAHLZF010000008">
    <property type="protein sequence ID" value="MBU6080781.1"/>
    <property type="molecule type" value="Genomic_DNA"/>
</dbReference>
<comment type="caution">
    <text evidence="5">The sequence shown here is derived from an EMBL/GenBank/DDBJ whole genome shotgun (WGS) entry which is preliminary data.</text>
</comment>
<gene>
    <name evidence="5" type="ORF">KQ486_07095</name>
</gene>
<accession>A0ABS6GNT4</accession>
<evidence type="ECO:0000259" key="4">
    <source>
        <dbReference type="PROSITE" id="PS50977"/>
    </source>
</evidence>
<evidence type="ECO:0000256" key="1">
    <source>
        <dbReference type="ARBA" id="ARBA00022491"/>
    </source>
</evidence>
<dbReference type="InterPro" id="IPR039532">
    <property type="entry name" value="TetR_C_Firmicutes"/>
</dbReference>
<protein>
    <submittedName>
        <fullName evidence="5">TetR/AcrR family transcriptional regulator</fullName>
    </submittedName>
</protein>
<evidence type="ECO:0000313" key="6">
    <source>
        <dbReference type="Proteomes" id="UP000812672"/>
    </source>
</evidence>
<evidence type="ECO:0000256" key="2">
    <source>
        <dbReference type="ARBA" id="ARBA00023125"/>
    </source>
</evidence>
<dbReference type="Pfam" id="PF14278">
    <property type="entry name" value="TetR_C_8"/>
    <property type="match status" value="1"/>
</dbReference>
<keyword evidence="1" id="KW-0678">Repressor</keyword>
<name>A0ABS6GNT4_9BACI</name>
<dbReference type="PANTHER" id="PTHR43479">
    <property type="entry name" value="ACREF/ENVCD OPERON REPRESSOR-RELATED"/>
    <property type="match status" value="1"/>
</dbReference>
<keyword evidence="6" id="KW-1185">Reference proteome</keyword>
<evidence type="ECO:0000256" key="3">
    <source>
        <dbReference type="PROSITE-ProRule" id="PRU00335"/>
    </source>
</evidence>
<dbReference type="PANTHER" id="PTHR43479:SF7">
    <property type="entry name" value="TETR-FAMILY TRANSCRIPTIONAL REGULATOR"/>
    <property type="match status" value="1"/>
</dbReference>
<feature type="DNA-binding region" description="H-T-H motif" evidence="3">
    <location>
        <begin position="33"/>
        <end position="52"/>
    </location>
</feature>
<dbReference type="PROSITE" id="PS50977">
    <property type="entry name" value="HTH_TETR_2"/>
    <property type="match status" value="1"/>
</dbReference>
<dbReference type="RefSeq" id="WP_216687165.1">
    <property type="nucleotide sequence ID" value="NZ_CAUPKR010000006.1"/>
</dbReference>
<evidence type="ECO:0000313" key="5">
    <source>
        <dbReference type="EMBL" id="MBU6080781.1"/>
    </source>
</evidence>
<organism evidence="5 6">
    <name type="scientific">Allobacillus halotolerans</name>
    <dbReference type="NCBI Taxonomy" id="570278"/>
    <lineage>
        <taxon>Bacteria</taxon>
        <taxon>Bacillati</taxon>
        <taxon>Bacillota</taxon>
        <taxon>Bacilli</taxon>
        <taxon>Bacillales</taxon>
        <taxon>Bacillaceae</taxon>
        <taxon>Allobacillus</taxon>
    </lineage>
</organism>
<keyword evidence="2 3" id="KW-0238">DNA-binding</keyword>
<feature type="domain" description="HTH tetR-type" evidence="4">
    <location>
        <begin position="10"/>
        <end position="70"/>
    </location>
</feature>
<proteinExistence type="predicted"/>
<sequence length="190" mass="22453">MNKRLDRRKQYTRMVLKESLMDLMKEKPISSVTVKELCERADINRSTFYTHYADQFALVEQIEDELIQDLEKYLNTVNFDTEEETKEMTERLLEYLASRADDCKTLLNYDGDSTFQRKVTLVAYRFILNEQMTAKQIDPTITEYISSFIVNGCIQMMKLWLYNNMDKSPKEMSLLINNFINKGLYGLSVK</sequence>
<dbReference type="InterPro" id="IPR001647">
    <property type="entry name" value="HTH_TetR"/>
</dbReference>
<dbReference type="Pfam" id="PF00440">
    <property type="entry name" value="TetR_N"/>
    <property type="match status" value="1"/>
</dbReference>
<dbReference type="Proteomes" id="UP000812672">
    <property type="component" value="Unassembled WGS sequence"/>
</dbReference>
<reference evidence="5 6" key="1">
    <citation type="journal article" date="2011" name="Int. J. Syst. Evol. Microbiol.">
        <title>Allobacillus halotolerans gen. nov., sp. nov. isolated from shrimp paste.</title>
        <authorList>
            <person name="Sheu S.Y."/>
            <person name="Arun A.B."/>
            <person name="Jiang S.R."/>
            <person name="Young C.C."/>
            <person name="Chen W.M."/>
        </authorList>
    </citation>
    <scope>NUCLEOTIDE SEQUENCE [LARGE SCALE GENOMIC DNA]</scope>
    <source>
        <strain evidence="5 6">LMG 24826</strain>
    </source>
</reference>